<dbReference type="EMBL" id="MLJW01004861">
    <property type="protein sequence ID" value="OIQ69199.1"/>
    <property type="molecule type" value="Genomic_DNA"/>
</dbReference>
<dbReference type="SUPFAM" id="SSF51726">
    <property type="entry name" value="UROD/MetE-like"/>
    <property type="match status" value="1"/>
</dbReference>
<evidence type="ECO:0000313" key="1">
    <source>
        <dbReference type="EMBL" id="OIQ69199.1"/>
    </source>
</evidence>
<gene>
    <name evidence="1" type="ORF">GALL_492010</name>
</gene>
<name>A0A1J5PN61_9ZZZZ</name>
<reference evidence="1" key="1">
    <citation type="submission" date="2016-10" db="EMBL/GenBank/DDBJ databases">
        <title>Sequence of Gallionella enrichment culture.</title>
        <authorList>
            <person name="Poehlein A."/>
            <person name="Muehling M."/>
            <person name="Daniel R."/>
        </authorList>
    </citation>
    <scope>NUCLEOTIDE SEQUENCE</scope>
</reference>
<comment type="caution">
    <text evidence="1">The sequence shown here is derived from an EMBL/GenBank/DDBJ whole genome shotgun (WGS) entry which is preliminary data.</text>
</comment>
<dbReference type="AlphaFoldDB" id="A0A1J5PN61"/>
<protein>
    <submittedName>
        <fullName evidence="1">Uncharacterized protein</fullName>
    </submittedName>
</protein>
<sequence>MLHLCRKNLMIDLACRYPVDIVSWNNLESGTGLREGMERTGKAAAGGLNNHRLHLMTPEEVTESVKAAIGEAGDRGFLLAPTCVIDARTPEANLYAARKAVSV</sequence>
<accession>A0A1J5PN61</accession>
<dbReference type="InterPro" id="IPR038071">
    <property type="entry name" value="UROD/MetE-like_sf"/>
</dbReference>
<proteinExistence type="predicted"/>
<dbReference type="Gene3D" id="3.20.20.210">
    <property type="match status" value="1"/>
</dbReference>
<organism evidence="1">
    <name type="scientific">mine drainage metagenome</name>
    <dbReference type="NCBI Taxonomy" id="410659"/>
    <lineage>
        <taxon>unclassified sequences</taxon>
        <taxon>metagenomes</taxon>
        <taxon>ecological metagenomes</taxon>
    </lineage>
</organism>